<feature type="domain" description="Sodium/calcium exchanger membrane region" evidence="6">
    <location>
        <begin position="176"/>
        <end position="318"/>
    </location>
</feature>
<proteinExistence type="predicted"/>
<feature type="transmembrane region" description="Helical" evidence="5">
    <location>
        <begin position="129"/>
        <end position="148"/>
    </location>
</feature>
<dbReference type="InterPro" id="IPR004837">
    <property type="entry name" value="NaCa_Exmemb"/>
</dbReference>
<comment type="subcellular location">
    <subcellularLocation>
        <location evidence="1">Membrane</location>
        <topology evidence="1">Multi-pass membrane protein</topology>
    </subcellularLocation>
</comment>
<feature type="transmembrane region" description="Helical" evidence="5">
    <location>
        <begin position="105"/>
        <end position="122"/>
    </location>
</feature>
<feature type="transmembrane region" description="Helical" evidence="5">
    <location>
        <begin position="210"/>
        <end position="233"/>
    </location>
</feature>
<evidence type="ECO:0000256" key="3">
    <source>
        <dbReference type="ARBA" id="ARBA00022989"/>
    </source>
</evidence>
<evidence type="ECO:0000259" key="6">
    <source>
        <dbReference type="Pfam" id="PF01699"/>
    </source>
</evidence>
<reference evidence="7" key="1">
    <citation type="submission" date="2018-06" db="EMBL/GenBank/DDBJ databases">
        <authorList>
            <person name="Zhirakovskaya E."/>
        </authorList>
    </citation>
    <scope>NUCLEOTIDE SEQUENCE</scope>
</reference>
<protein>
    <submittedName>
        <fullName evidence="7">Inner membrane protein YrbG, predicted calcium/sodium:proton antiporter</fullName>
    </submittedName>
</protein>
<dbReference type="GO" id="GO:0005262">
    <property type="term" value="F:calcium channel activity"/>
    <property type="evidence" value="ECO:0007669"/>
    <property type="project" value="TreeGrafter"/>
</dbReference>
<sequence length="324" mass="33861">MLMAWLAIIGGFALLMWSAERFVLGGSALARNLGVSPLVIGMVVMGFGTSLPEMLVSGIAASNGNPALGIGNAIGSNIANIGLVLGITALIVPLTVASGTLKREYPVLFGVMLLAGVLLWDGDLSRMDGIILFSGFFLVMGWMVWQGMKGRKDGEDPLVVDLESEIPTDISTGVAVMWGLLGLVILVASSRLLVWGAVEVAHSFGVSDLIIGLTIVAIGTSLPELAASVMSALKGEDDMAVGNVLGSNMFNLLAVLALPGLILPSTLDAALMQRDFPIMIGLTIALFAMAYGFRGPGRINRIEGALLLTAFIAYMVWLGRTSLA</sequence>
<dbReference type="NCBIfam" id="TIGR00367">
    <property type="entry name" value="calcium/sodium antiporter"/>
    <property type="match status" value="1"/>
</dbReference>
<feature type="transmembrane region" description="Helical" evidence="5">
    <location>
        <begin position="175"/>
        <end position="198"/>
    </location>
</feature>
<name>A0A3B1B1P3_9ZZZZ</name>
<keyword evidence="2 5" id="KW-0812">Transmembrane</keyword>
<keyword evidence="3 5" id="KW-1133">Transmembrane helix</keyword>
<dbReference type="GO" id="GO:0006874">
    <property type="term" value="P:intracellular calcium ion homeostasis"/>
    <property type="evidence" value="ECO:0007669"/>
    <property type="project" value="TreeGrafter"/>
</dbReference>
<dbReference type="Pfam" id="PF01699">
    <property type="entry name" value="Na_Ca_ex"/>
    <property type="match status" value="2"/>
</dbReference>
<dbReference type="EMBL" id="UOFU01000195">
    <property type="protein sequence ID" value="VAX00235.1"/>
    <property type="molecule type" value="Genomic_DNA"/>
</dbReference>
<dbReference type="InterPro" id="IPR044880">
    <property type="entry name" value="NCX_ion-bd_dom_sf"/>
</dbReference>
<feature type="transmembrane region" description="Helical" evidence="5">
    <location>
        <begin position="276"/>
        <end position="293"/>
    </location>
</feature>
<feature type="transmembrane region" description="Helical" evidence="5">
    <location>
        <begin position="245"/>
        <end position="264"/>
    </location>
</feature>
<evidence type="ECO:0000256" key="5">
    <source>
        <dbReference type="SAM" id="Phobius"/>
    </source>
</evidence>
<dbReference type="PANTHER" id="PTHR10846:SF8">
    <property type="entry name" value="INNER MEMBRANE PROTEIN YRBG"/>
    <property type="match status" value="1"/>
</dbReference>
<dbReference type="GO" id="GO:0005886">
    <property type="term" value="C:plasma membrane"/>
    <property type="evidence" value="ECO:0007669"/>
    <property type="project" value="TreeGrafter"/>
</dbReference>
<evidence type="ECO:0000256" key="4">
    <source>
        <dbReference type="ARBA" id="ARBA00023136"/>
    </source>
</evidence>
<dbReference type="InterPro" id="IPR004481">
    <property type="entry name" value="K/Na/Ca-exchanger"/>
</dbReference>
<accession>A0A3B1B1P3</accession>
<feature type="transmembrane region" description="Helical" evidence="5">
    <location>
        <begin position="299"/>
        <end position="318"/>
    </location>
</feature>
<organism evidence="7">
    <name type="scientific">hydrothermal vent metagenome</name>
    <dbReference type="NCBI Taxonomy" id="652676"/>
    <lineage>
        <taxon>unclassified sequences</taxon>
        <taxon>metagenomes</taxon>
        <taxon>ecological metagenomes</taxon>
    </lineage>
</organism>
<gene>
    <name evidence="7" type="ORF">MNBD_GAMMA20-1604</name>
</gene>
<evidence type="ECO:0000313" key="7">
    <source>
        <dbReference type="EMBL" id="VAX00235.1"/>
    </source>
</evidence>
<dbReference type="GO" id="GO:0008273">
    <property type="term" value="F:calcium, potassium:sodium antiporter activity"/>
    <property type="evidence" value="ECO:0007669"/>
    <property type="project" value="TreeGrafter"/>
</dbReference>
<keyword evidence="4 5" id="KW-0472">Membrane</keyword>
<feature type="domain" description="Sodium/calcium exchanger membrane region" evidence="6">
    <location>
        <begin position="4"/>
        <end position="144"/>
    </location>
</feature>
<feature type="transmembrane region" description="Helical" evidence="5">
    <location>
        <begin position="77"/>
        <end position="99"/>
    </location>
</feature>
<dbReference type="PANTHER" id="PTHR10846">
    <property type="entry name" value="SODIUM/POTASSIUM/CALCIUM EXCHANGER"/>
    <property type="match status" value="1"/>
</dbReference>
<evidence type="ECO:0000256" key="2">
    <source>
        <dbReference type="ARBA" id="ARBA00022692"/>
    </source>
</evidence>
<feature type="transmembrane region" description="Helical" evidence="5">
    <location>
        <begin position="37"/>
        <end position="56"/>
    </location>
</feature>
<dbReference type="AlphaFoldDB" id="A0A3B1B1P3"/>
<evidence type="ECO:0000256" key="1">
    <source>
        <dbReference type="ARBA" id="ARBA00004141"/>
    </source>
</evidence>
<dbReference type="Gene3D" id="1.20.1420.30">
    <property type="entry name" value="NCX, central ion-binding region"/>
    <property type="match status" value="1"/>
</dbReference>